<evidence type="ECO:0000259" key="6">
    <source>
        <dbReference type="PROSITE" id="PS50835"/>
    </source>
</evidence>
<evidence type="ECO:0000256" key="1">
    <source>
        <dbReference type="ARBA" id="ARBA00022729"/>
    </source>
</evidence>
<keyword evidence="5" id="KW-0202">Cytokine</keyword>
<reference evidence="8" key="3">
    <citation type="submission" date="2025-09" db="UniProtKB">
        <authorList>
            <consortium name="Ensembl"/>
        </authorList>
    </citation>
    <scope>IDENTIFICATION</scope>
    <source>
        <strain evidence="8">broiler</strain>
    </source>
</reference>
<proteinExistence type="inferred from homology"/>
<dbReference type="GO" id="GO:0005143">
    <property type="term" value="F:interleukin-12 receptor binding"/>
    <property type="evidence" value="ECO:0000318"/>
    <property type="project" value="GO_Central"/>
</dbReference>
<dbReference type="InterPro" id="IPR036116">
    <property type="entry name" value="FN3_sf"/>
</dbReference>
<keyword evidence="1 5" id="KW-0732">Signal</keyword>
<dbReference type="PRINTS" id="PR01928">
    <property type="entry name" value="INTRLEUKN12B"/>
</dbReference>
<gene>
    <name evidence="8" type="primary">IL12B2</name>
    <name evidence="5" type="synonym">IL12B</name>
</gene>
<dbReference type="InterPro" id="IPR007110">
    <property type="entry name" value="Ig-like_dom"/>
</dbReference>
<comment type="similarity">
    <text evidence="5">Belongs to the IL-12B family.</text>
</comment>
<dbReference type="GO" id="GO:0004896">
    <property type="term" value="F:cytokine receptor activity"/>
    <property type="evidence" value="ECO:0007669"/>
    <property type="project" value="UniProtKB-UniRule"/>
</dbReference>
<dbReference type="SUPFAM" id="SSF49265">
    <property type="entry name" value="Fibronectin type III"/>
    <property type="match status" value="2"/>
</dbReference>
<evidence type="ECO:0000313" key="8">
    <source>
        <dbReference type="Ensembl" id="ENSGALP00010007237.1"/>
    </source>
</evidence>
<dbReference type="Gene3D" id="2.60.40.10">
    <property type="entry name" value="Immunoglobulins"/>
    <property type="match status" value="3"/>
</dbReference>
<dbReference type="GO" id="GO:0043514">
    <property type="term" value="C:interleukin-12 complex"/>
    <property type="evidence" value="ECO:0000318"/>
    <property type="project" value="GO_Central"/>
</dbReference>
<dbReference type="InterPro" id="IPR013783">
    <property type="entry name" value="Ig-like_fold"/>
</dbReference>
<evidence type="ECO:0000256" key="3">
    <source>
        <dbReference type="ARBA" id="ARBA00023180"/>
    </source>
</evidence>
<evidence type="ECO:0000313" key="9">
    <source>
        <dbReference type="Proteomes" id="UP000000539"/>
    </source>
</evidence>
<feature type="domain" description="Ig-like" evidence="6">
    <location>
        <begin position="1"/>
        <end position="80"/>
    </location>
</feature>
<dbReference type="GO" id="GO:0016020">
    <property type="term" value="C:membrane"/>
    <property type="evidence" value="ECO:0007669"/>
    <property type="project" value="InterPro"/>
</dbReference>
<dbReference type="InterPro" id="IPR050676">
    <property type="entry name" value="IL-12"/>
</dbReference>
<accession>A0A8V0XN13</accession>
<organism evidence="8 9">
    <name type="scientific">Gallus gallus</name>
    <name type="common">Chicken</name>
    <dbReference type="NCBI Taxonomy" id="9031"/>
    <lineage>
        <taxon>Eukaryota</taxon>
        <taxon>Metazoa</taxon>
        <taxon>Chordata</taxon>
        <taxon>Craniata</taxon>
        <taxon>Vertebrata</taxon>
        <taxon>Euteleostomi</taxon>
        <taxon>Archelosauria</taxon>
        <taxon>Archosauria</taxon>
        <taxon>Dinosauria</taxon>
        <taxon>Saurischia</taxon>
        <taxon>Theropoda</taxon>
        <taxon>Coelurosauria</taxon>
        <taxon>Aves</taxon>
        <taxon>Neognathae</taxon>
        <taxon>Galloanserae</taxon>
        <taxon>Galliformes</taxon>
        <taxon>Phasianidae</taxon>
        <taxon>Phasianinae</taxon>
        <taxon>Gallus</taxon>
    </lineage>
</organism>
<comment type="subcellular location">
    <subcellularLocation>
        <location evidence="5">Secreted</location>
    </subcellularLocation>
</comment>
<sequence length="296" mass="33575">MMVPVLLALCIALTDALTAFPPKFLVGNRDQDVVVKCNTSRQEVTWTQNGEPEPMAELVTEGQTLTIRGLDQPATGNYSCWAGGVLLDSTYVVVGDSGEKGRNASCQADSYRGSFRCSWIGSHSTVFRARLTHSDGSVGDWVPAARHGRRFSANFTDPSFCPFAEELRPLQLHFEGISYTSFYNFSIYFFVRDIVRPDPPQELTAHLREGQLHLAWAPPASWPLPKSYFALLYWLQYELPNGTQVDTFVEGTEKMSLQERVRRVRISCQDPYTYTNTSWSPWSRWREVDTARPWRG</sequence>
<comment type="subunit">
    <text evidence="5">Heterodimer with IL12A; disulfide-linked. The heterodimer is known as interleukin IL-12.</text>
</comment>
<evidence type="ECO:0000256" key="4">
    <source>
        <dbReference type="ARBA" id="ARBA00023319"/>
    </source>
</evidence>
<dbReference type="GO" id="GO:0035722">
    <property type="term" value="P:interleukin-12-mediated signaling pathway"/>
    <property type="evidence" value="ECO:0000318"/>
    <property type="project" value="GO_Central"/>
</dbReference>
<feature type="chain" id="PRO_5036517799" description="Interleukin-12 subunit beta" evidence="5">
    <location>
        <begin position="17"/>
        <end position="296"/>
    </location>
</feature>
<keyword evidence="9" id="KW-1185">Reference proteome</keyword>
<feature type="domain" description="Fibronectin type-III" evidence="7">
    <location>
        <begin position="196"/>
        <end position="293"/>
    </location>
</feature>
<keyword evidence="2" id="KW-1015">Disulfide bond</keyword>
<dbReference type="GO" id="GO:0005125">
    <property type="term" value="F:cytokine activity"/>
    <property type="evidence" value="ECO:0007669"/>
    <property type="project" value="UniProtKB-KW"/>
</dbReference>
<reference evidence="8" key="2">
    <citation type="submission" date="2025-08" db="UniProtKB">
        <authorList>
            <consortium name="Ensembl"/>
        </authorList>
    </citation>
    <scope>IDENTIFICATION</scope>
    <source>
        <strain evidence="8">broiler</strain>
    </source>
</reference>
<dbReference type="InterPro" id="IPR015528">
    <property type="entry name" value="IL-12_beta"/>
</dbReference>
<evidence type="ECO:0000259" key="7">
    <source>
        <dbReference type="PROSITE" id="PS50853"/>
    </source>
</evidence>
<dbReference type="Proteomes" id="UP000000539">
    <property type="component" value="Chromosome 4"/>
</dbReference>
<dbReference type="Ensembl" id="ENSGALT00010012673.1">
    <property type="protein sequence ID" value="ENSGALP00010007237.1"/>
    <property type="gene ID" value="ENSGALG00010005340.1"/>
</dbReference>
<keyword evidence="4 5" id="KW-0393">Immunoglobulin domain</keyword>
<feature type="signal peptide" evidence="5">
    <location>
        <begin position="1"/>
        <end position="16"/>
    </location>
</feature>
<dbReference type="SUPFAM" id="SSF48726">
    <property type="entry name" value="Immunoglobulin"/>
    <property type="match status" value="1"/>
</dbReference>
<dbReference type="OrthoDB" id="8670716at2759"/>
<protein>
    <recommendedName>
        <fullName evidence="5">Interleukin-12 subunit beta</fullName>
        <shortName evidence="5">IL-12B</shortName>
    </recommendedName>
    <alternativeName>
        <fullName evidence="5">Cytotoxic lymphocyte maturation factor 40 kDa subunit</fullName>
    </alternativeName>
    <alternativeName>
        <fullName evidence="5">IL-12 subunit p40</fullName>
    </alternativeName>
</protein>
<evidence type="ECO:0000256" key="5">
    <source>
        <dbReference type="RuleBase" id="RU281113"/>
    </source>
</evidence>
<dbReference type="PROSITE" id="PS50853">
    <property type="entry name" value="FN3"/>
    <property type="match status" value="1"/>
</dbReference>
<dbReference type="PANTHER" id="PTHR48485">
    <property type="entry name" value="INTERLEUKIN-12 SUBUNIT BETA-RELATED"/>
    <property type="match status" value="1"/>
</dbReference>
<keyword evidence="3 5" id="KW-0325">Glycoprotein</keyword>
<name>A0A8V0XN13_CHICK</name>
<keyword evidence="5" id="KW-0964">Secreted</keyword>
<dbReference type="InterPro" id="IPR019482">
    <property type="entry name" value="IL-12_beta_cen-dom"/>
</dbReference>
<dbReference type="PROSITE" id="PS50835">
    <property type="entry name" value="IG_LIKE"/>
    <property type="match status" value="1"/>
</dbReference>
<dbReference type="InterPro" id="IPR036179">
    <property type="entry name" value="Ig-like_dom_sf"/>
</dbReference>
<dbReference type="PROSITE" id="PS01354">
    <property type="entry name" value="HEMATOPO_REC_L_F3"/>
    <property type="match status" value="1"/>
</dbReference>
<dbReference type="InterPro" id="IPR003961">
    <property type="entry name" value="FN3_dom"/>
</dbReference>
<evidence type="ECO:0000256" key="2">
    <source>
        <dbReference type="ARBA" id="ARBA00023157"/>
    </source>
</evidence>
<dbReference type="GeneTree" id="ENSGT00390000012630"/>
<dbReference type="InterPro" id="IPR003530">
    <property type="entry name" value="Hematopoietin_rcpt_L_F3_CS"/>
</dbReference>
<dbReference type="AlphaFoldDB" id="A0A8V0XN13"/>
<dbReference type="Pfam" id="PF10420">
    <property type="entry name" value="IL12p40_C"/>
    <property type="match status" value="1"/>
</dbReference>
<reference evidence="8" key="1">
    <citation type="submission" date="2020-11" db="EMBL/GenBank/DDBJ databases">
        <title>Gallus gallus (Chicken) genome, bGalGal1, GRCg7b, maternal haplotype autosomes + Z &amp; W.</title>
        <authorList>
            <person name="Warren W."/>
            <person name="Formenti G."/>
            <person name="Fedrigo O."/>
            <person name="Haase B."/>
            <person name="Mountcastle J."/>
            <person name="Balacco J."/>
            <person name="Tracey A."/>
            <person name="Schneider V."/>
            <person name="Okimoto R."/>
            <person name="Cheng H."/>
            <person name="Hawken R."/>
            <person name="Howe K."/>
            <person name="Jarvis E.D."/>
        </authorList>
    </citation>
    <scope>NUCLEOTIDE SEQUENCE [LARGE SCALE GENOMIC DNA]</scope>
    <source>
        <strain evidence="8">Broiler</strain>
    </source>
</reference>
<dbReference type="PANTHER" id="PTHR48485:SF3">
    <property type="entry name" value="INTERLEUKIN-12 SUBUNIT BETA"/>
    <property type="match status" value="1"/>
</dbReference>